<dbReference type="EMBL" id="CP136051">
    <property type="protein sequence ID" value="WOK04745.1"/>
    <property type="molecule type" value="Genomic_DNA"/>
</dbReference>
<evidence type="ECO:0000313" key="4">
    <source>
        <dbReference type="Proteomes" id="UP001302349"/>
    </source>
</evidence>
<feature type="domain" description="Peptidase S9 prolyl oligopeptidase catalytic" evidence="2">
    <location>
        <begin position="728"/>
        <end position="896"/>
    </location>
</feature>
<accession>A0ABZ0IK89</accession>
<dbReference type="InterPro" id="IPR029058">
    <property type="entry name" value="AB_hydrolase_fold"/>
</dbReference>
<dbReference type="SUPFAM" id="SSF82171">
    <property type="entry name" value="DPP6 N-terminal domain-like"/>
    <property type="match status" value="1"/>
</dbReference>
<keyword evidence="1" id="KW-0378">Hydrolase</keyword>
<dbReference type="PANTHER" id="PTHR42776">
    <property type="entry name" value="SERINE PEPTIDASE S9 FAMILY MEMBER"/>
    <property type="match status" value="1"/>
</dbReference>
<dbReference type="Gene3D" id="3.40.50.1820">
    <property type="entry name" value="alpha/beta hydrolase"/>
    <property type="match status" value="1"/>
</dbReference>
<dbReference type="Pfam" id="PF00326">
    <property type="entry name" value="Peptidase_S9"/>
    <property type="match status" value="1"/>
</dbReference>
<proteinExistence type="predicted"/>
<gene>
    <name evidence="3" type="ORF">RT717_16815</name>
</gene>
<dbReference type="PANTHER" id="PTHR42776:SF27">
    <property type="entry name" value="DIPEPTIDYL PEPTIDASE FAMILY MEMBER 6"/>
    <property type="match status" value="1"/>
</dbReference>
<dbReference type="Proteomes" id="UP001302349">
    <property type="component" value="Chromosome"/>
</dbReference>
<evidence type="ECO:0000313" key="3">
    <source>
        <dbReference type="EMBL" id="WOK04745.1"/>
    </source>
</evidence>
<dbReference type="InterPro" id="IPR001375">
    <property type="entry name" value="Peptidase_S9_cat"/>
</dbReference>
<dbReference type="Gene3D" id="2.120.10.30">
    <property type="entry name" value="TolB, C-terminal domain"/>
    <property type="match status" value="1"/>
</dbReference>
<evidence type="ECO:0000256" key="1">
    <source>
        <dbReference type="ARBA" id="ARBA00022801"/>
    </source>
</evidence>
<dbReference type="InterPro" id="IPR011042">
    <property type="entry name" value="6-blade_b-propeller_TolB-like"/>
</dbReference>
<organism evidence="3 4">
    <name type="scientific">Imperialibacter roseus</name>
    <dbReference type="NCBI Taxonomy" id="1324217"/>
    <lineage>
        <taxon>Bacteria</taxon>
        <taxon>Pseudomonadati</taxon>
        <taxon>Bacteroidota</taxon>
        <taxon>Cytophagia</taxon>
        <taxon>Cytophagales</taxon>
        <taxon>Flammeovirgaceae</taxon>
        <taxon>Imperialibacter</taxon>
    </lineage>
</organism>
<dbReference type="RefSeq" id="WP_317487546.1">
    <property type="nucleotide sequence ID" value="NZ_CP136051.1"/>
</dbReference>
<dbReference type="SUPFAM" id="SSF53474">
    <property type="entry name" value="alpha/beta-Hydrolases"/>
    <property type="match status" value="1"/>
</dbReference>
<name>A0ABZ0IK89_9BACT</name>
<reference evidence="3 4" key="1">
    <citation type="journal article" date="2023" name="Microbiol. Resour. Announc.">
        <title>Complete Genome Sequence of Imperialibacter roseus strain P4T.</title>
        <authorList>
            <person name="Tizabi D.R."/>
            <person name="Bachvaroff T."/>
            <person name="Hill R.T."/>
        </authorList>
    </citation>
    <scope>NUCLEOTIDE SEQUENCE [LARGE SCALE GENOMIC DNA]</scope>
    <source>
        <strain evidence="3 4">P4T</strain>
    </source>
</reference>
<evidence type="ECO:0000259" key="2">
    <source>
        <dbReference type="Pfam" id="PF00326"/>
    </source>
</evidence>
<keyword evidence="4" id="KW-1185">Reference proteome</keyword>
<protein>
    <submittedName>
        <fullName evidence="3">Prolyl oligopeptidase family serine peptidase</fullName>
    </submittedName>
</protein>
<sequence length="921" mass="104230">MKKRTHQPLILLLSLVISIVLLHPVIAFQQDSLKALTSTDFGQWESLGNDGQLSANGAWLVYPIDRNNKENELRLHNLTNEKVRVLKEGTDAAFSGDNQWLGYLINLPEAERKKLEKDKKPVHTSFGLINLATGDSVVVKEVAGFDFSDNGQFVVLKRYGSGKGNDIVVRNLATSKDFSFGNVAEYKWQDKGMLLAMAMETAGKEGNGVQLFDGKSNTVKLLHSAAAYYKGLSWRKNSDDLAVYQSVTNEGYEDSTHIVLAWKKLASAASSPLTFDQMTIPDFPANSRIVSNSNLRWNKDGSSVFFETMTWLKKPSKKDESEETTPDPEKEALYEEAPALEIWNSNDVHVIPEQKQLAERKRVQSYLAVWHLTGNKFVQLGDDLTEETLWQKDVSIVLGLDETPYEFDGMFGRSNADVYTIDSQTGQKQKILEQVNRLYNVSSDGKTVVYLKDDNYHAFNFQSGKSINLTGSLSASFVDKEDDHPVEQKPPYRFVGWDAAGTTVYVHSKYDTWSLKVDGSKATNLTNGAQDKTISRFVSIDNDQEYIDLKQPMYIHQTGEWSKKEGYAVLSQGKLKSLCWDDMRATRLIKAKEAATIAYVLESFEDSPDYFVSKNGSSEGSQVSATNPFQKDYRWGKAELIEYANANGVKLQGSLFYPDDYEPGKKYPMITYVYEFLSQNIHRYIAPSQWHYYNHRVWTSQGYFVLQPDILFDAGDPGISSTKTMEIAVKTVVDKGLVDPKKVGLVGHSWGGYQAAFAATNTKIFAAIVAGAGLTDLVSMYGMVAWSFGGTPENYHFEVSQERMMVPPWRNIDGYMRNSPVMNIDNMTTPLLFEVGDADTNVDWRQGIEMYNAARRADKEMVLLVYAKEGHGLREDKNRYDYQNRILQWFGHYLKGHPAKDWIKQGLPYTEQQRQLEQWKK</sequence>